<feature type="transmembrane region" description="Helical" evidence="6">
    <location>
        <begin position="84"/>
        <end position="102"/>
    </location>
</feature>
<dbReference type="PANTHER" id="PTHR43124:SF3">
    <property type="entry name" value="CHLORAMPHENICOL EFFLUX PUMP RV0191"/>
    <property type="match status" value="1"/>
</dbReference>
<dbReference type="GO" id="GO:0022857">
    <property type="term" value="F:transmembrane transporter activity"/>
    <property type="evidence" value="ECO:0007669"/>
    <property type="project" value="InterPro"/>
</dbReference>
<comment type="subcellular location">
    <subcellularLocation>
        <location evidence="1">Cell membrane</location>
        <topology evidence="1">Multi-pass membrane protein</topology>
    </subcellularLocation>
</comment>
<name>A0A2T5BSF2_9RHOB</name>
<dbReference type="RefSeq" id="WP_107891945.1">
    <property type="nucleotide sequence ID" value="NZ_NHSI01000036.1"/>
</dbReference>
<evidence type="ECO:0000256" key="6">
    <source>
        <dbReference type="SAM" id="Phobius"/>
    </source>
</evidence>
<evidence type="ECO:0000256" key="2">
    <source>
        <dbReference type="ARBA" id="ARBA00022475"/>
    </source>
</evidence>
<evidence type="ECO:0000313" key="9">
    <source>
        <dbReference type="Proteomes" id="UP000243859"/>
    </source>
</evidence>
<comment type="caution">
    <text evidence="8">The sequence shown here is derived from an EMBL/GenBank/DDBJ whole genome shotgun (WGS) entry which is preliminary data.</text>
</comment>
<dbReference type="CDD" id="cd06174">
    <property type="entry name" value="MFS"/>
    <property type="match status" value="1"/>
</dbReference>
<dbReference type="PANTHER" id="PTHR43124">
    <property type="entry name" value="PURINE EFFLUX PUMP PBUE"/>
    <property type="match status" value="1"/>
</dbReference>
<sequence>MAAPSPSRTVVIRRAWRNWALGAAFVAVVFVLQSGYAITNLSVAADLGLTLAQVGLVGAVYTWVFAVAQLGSGAMLDQVGARRCLPVAAAFLTAGALVFAAATGYPMLIAGQVLMALGGAFGFVGAGFIGGTWFPPARYGVMFSLVQFVASGSALLGQRTLSALIARPEFGWQELIAGVAGLGGIVTVLMALFLRDPPGFAGTRWRGLTTFAHGLLRALAQVAGLRTSWVNALIGAATFGALFAMGVVWGPRLLIATGFETAQAYGLASLSWLGLALGAPVISWGAGRAGRLVLAMRLACGGQLVTIGALLYAPPHSTMLTGGLLFAFGFMAGGSMLPYPIAARLVPQALIGTSAAMVNAIQFLASGLLMAGPGSLLETTGQPPAFDDYRLALLLLPAALAGALGLSVVLRDPPP</sequence>
<dbReference type="PROSITE" id="PS50850">
    <property type="entry name" value="MFS"/>
    <property type="match status" value="1"/>
</dbReference>
<dbReference type="Gene3D" id="1.20.1250.20">
    <property type="entry name" value="MFS general substrate transporter like domains"/>
    <property type="match status" value="1"/>
</dbReference>
<dbReference type="OrthoDB" id="7843721at2"/>
<accession>A0A2T5BSF2</accession>
<dbReference type="InterPro" id="IPR050189">
    <property type="entry name" value="MFS_Efflux_Transporters"/>
</dbReference>
<reference evidence="8 9" key="1">
    <citation type="submission" date="2018-04" db="EMBL/GenBank/DDBJ databases">
        <title>Genomic Encyclopedia of Archaeal and Bacterial Type Strains, Phase II (KMG-II): from individual species to whole genera.</title>
        <authorList>
            <person name="Goeker M."/>
        </authorList>
    </citation>
    <scope>NUCLEOTIDE SEQUENCE [LARGE SCALE GENOMIC DNA]</scope>
    <source>
        <strain evidence="8 9">DSM 18064</strain>
    </source>
</reference>
<feature type="transmembrane region" description="Helical" evidence="6">
    <location>
        <begin position="108"/>
        <end position="130"/>
    </location>
</feature>
<dbReference type="EMBL" id="QAAA01000007">
    <property type="protein sequence ID" value="PTN02272.1"/>
    <property type="molecule type" value="Genomic_DNA"/>
</dbReference>
<evidence type="ECO:0000256" key="5">
    <source>
        <dbReference type="ARBA" id="ARBA00023136"/>
    </source>
</evidence>
<keyword evidence="4 6" id="KW-1133">Transmembrane helix</keyword>
<keyword evidence="3 6" id="KW-0812">Transmembrane</keyword>
<dbReference type="Proteomes" id="UP000243859">
    <property type="component" value="Unassembled WGS sequence"/>
</dbReference>
<dbReference type="InterPro" id="IPR011701">
    <property type="entry name" value="MFS"/>
</dbReference>
<feature type="transmembrane region" description="Helical" evidence="6">
    <location>
        <begin position="47"/>
        <end position="72"/>
    </location>
</feature>
<evidence type="ECO:0000259" key="7">
    <source>
        <dbReference type="PROSITE" id="PS50850"/>
    </source>
</evidence>
<feature type="transmembrane region" description="Helical" evidence="6">
    <location>
        <begin position="391"/>
        <end position="410"/>
    </location>
</feature>
<feature type="transmembrane region" description="Helical" evidence="6">
    <location>
        <begin position="229"/>
        <end position="250"/>
    </location>
</feature>
<keyword evidence="9" id="KW-1185">Reference proteome</keyword>
<feature type="transmembrane region" description="Helical" evidence="6">
    <location>
        <begin position="294"/>
        <end position="313"/>
    </location>
</feature>
<evidence type="ECO:0000256" key="3">
    <source>
        <dbReference type="ARBA" id="ARBA00022692"/>
    </source>
</evidence>
<keyword evidence="2" id="KW-1003">Cell membrane</keyword>
<feature type="domain" description="Major facilitator superfamily (MFS) profile" evidence="7">
    <location>
        <begin position="1"/>
        <end position="415"/>
    </location>
</feature>
<evidence type="ECO:0000256" key="4">
    <source>
        <dbReference type="ARBA" id="ARBA00022989"/>
    </source>
</evidence>
<organism evidence="8 9">
    <name type="scientific">Rhodovulum imhoffii</name>
    <dbReference type="NCBI Taxonomy" id="365340"/>
    <lineage>
        <taxon>Bacteria</taxon>
        <taxon>Pseudomonadati</taxon>
        <taxon>Pseudomonadota</taxon>
        <taxon>Alphaproteobacteria</taxon>
        <taxon>Rhodobacterales</taxon>
        <taxon>Paracoccaceae</taxon>
        <taxon>Rhodovulum</taxon>
    </lineage>
</organism>
<protein>
    <submittedName>
        <fullName evidence="8">Sugar phosphate permease</fullName>
    </submittedName>
</protein>
<evidence type="ECO:0000313" key="8">
    <source>
        <dbReference type="EMBL" id="PTN02272.1"/>
    </source>
</evidence>
<dbReference type="Pfam" id="PF07690">
    <property type="entry name" value="MFS_1"/>
    <property type="match status" value="1"/>
</dbReference>
<feature type="transmembrane region" description="Helical" evidence="6">
    <location>
        <begin position="349"/>
        <end position="371"/>
    </location>
</feature>
<keyword evidence="5 6" id="KW-0472">Membrane</keyword>
<feature type="transmembrane region" description="Helical" evidence="6">
    <location>
        <begin position="319"/>
        <end position="337"/>
    </location>
</feature>
<proteinExistence type="predicted"/>
<feature type="transmembrane region" description="Helical" evidence="6">
    <location>
        <begin position="175"/>
        <end position="194"/>
    </location>
</feature>
<dbReference type="InterPro" id="IPR020846">
    <property type="entry name" value="MFS_dom"/>
</dbReference>
<dbReference type="AlphaFoldDB" id="A0A2T5BSF2"/>
<gene>
    <name evidence="8" type="ORF">C8N32_10738</name>
</gene>
<evidence type="ECO:0000256" key="1">
    <source>
        <dbReference type="ARBA" id="ARBA00004651"/>
    </source>
</evidence>
<dbReference type="SUPFAM" id="SSF103473">
    <property type="entry name" value="MFS general substrate transporter"/>
    <property type="match status" value="1"/>
</dbReference>
<feature type="transmembrane region" description="Helical" evidence="6">
    <location>
        <begin position="137"/>
        <end position="155"/>
    </location>
</feature>
<dbReference type="GO" id="GO:0005886">
    <property type="term" value="C:plasma membrane"/>
    <property type="evidence" value="ECO:0007669"/>
    <property type="project" value="UniProtKB-SubCell"/>
</dbReference>
<dbReference type="InterPro" id="IPR036259">
    <property type="entry name" value="MFS_trans_sf"/>
</dbReference>
<feature type="transmembrane region" description="Helical" evidence="6">
    <location>
        <begin position="262"/>
        <end position="282"/>
    </location>
</feature>